<accession>A0ABP8M6P5</accession>
<protein>
    <submittedName>
        <fullName evidence="1">DUF6088 family protein</fullName>
    </submittedName>
</protein>
<organism evidence="1 2">
    <name type="scientific">Ravibacter arvi</name>
    <dbReference type="NCBI Taxonomy" id="2051041"/>
    <lineage>
        <taxon>Bacteria</taxon>
        <taxon>Pseudomonadati</taxon>
        <taxon>Bacteroidota</taxon>
        <taxon>Cytophagia</taxon>
        <taxon>Cytophagales</taxon>
        <taxon>Spirosomataceae</taxon>
        <taxon>Ravibacter</taxon>
    </lineage>
</organism>
<evidence type="ECO:0000313" key="2">
    <source>
        <dbReference type="Proteomes" id="UP001501508"/>
    </source>
</evidence>
<dbReference type="InterPro" id="IPR045738">
    <property type="entry name" value="DUF6088"/>
</dbReference>
<evidence type="ECO:0000313" key="1">
    <source>
        <dbReference type="EMBL" id="GAA4443491.1"/>
    </source>
</evidence>
<gene>
    <name evidence="1" type="ORF">GCM10023091_32150</name>
</gene>
<keyword evidence="2" id="KW-1185">Reference proteome</keyword>
<proteinExistence type="predicted"/>
<dbReference type="Proteomes" id="UP001501508">
    <property type="component" value="Unassembled WGS sequence"/>
</dbReference>
<name>A0ABP8M6P5_9BACT</name>
<comment type="caution">
    <text evidence="1">The sequence shown here is derived from an EMBL/GenBank/DDBJ whole genome shotgun (WGS) entry which is preliminary data.</text>
</comment>
<dbReference type="EMBL" id="BAABEY010000029">
    <property type="protein sequence ID" value="GAA4443491.1"/>
    <property type="molecule type" value="Genomic_DNA"/>
</dbReference>
<dbReference type="Pfam" id="PF19570">
    <property type="entry name" value="DUF6088"/>
    <property type="match status" value="1"/>
</dbReference>
<sequence length="138" mass="15367">MKNRLTLEKKILKRIARKPGNVLLRDDFSDLGGYDQVGRVLRRLVGEGKLIKIGYGLYAKTKISPLTQQPVPTATLPRLGKEALDRLKVPTLPTKAEQAYRDGRSTQVPTGRMIGVKGRISRKIGYKGAYITYEQVSG</sequence>
<dbReference type="RefSeq" id="WP_345031054.1">
    <property type="nucleotide sequence ID" value="NZ_BAABEY010000029.1"/>
</dbReference>
<reference evidence="2" key="1">
    <citation type="journal article" date="2019" name="Int. J. Syst. Evol. Microbiol.">
        <title>The Global Catalogue of Microorganisms (GCM) 10K type strain sequencing project: providing services to taxonomists for standard genome sequencing and annotation.</title>
        <authorList>
            <consortium name="The Broad Institute Genomics Platform"/>
            <consortium name="The Broad Institute Genome Sequencing Center for Infectious Disease"/>
            <person name="Wu L."/>
            <person name="Ma J."/>
        </authorList>
    </citation>
    <scope>NUCLEOTIDE SEQUENCE [LARGE SCALE GENOMIC DNA]</scope>
    <source>
        <strain evidence="2">JCM 31920</strain>
    </source>
</reference>